<gene>
    <name evidence="1" type="ORF">SAMN02745941_03874</name>
</gene>
<dbReference type="AlphaFoldDB" id="A0A1M6BFX4"/>
<sequence length="167" mass="19729">MKKKLIIINGTMGVGKSTISKALYKNLKNSVWLDGDWCWMMNPFVVNDENKKMVEDNIVYLLSNFLRNSSLEYVVFNWVIHEESIFDLLLNRLKDFDFELYKITLICSEEVLRNRIVEDFKNGRGDRNLENSLKRLELYRNMDTIKIDTSYKDVSETVDEIIKAINE</sequence>
<dbReference type="SUPFAM" id="SSF52540">
    <property type="entry name" value="P-loop containing nucleoside triphosphate hydrolases"/>
    <property type="match status" value="1"/>
</dbReference>
<organism evidence="1 2">
    <name type="scientific">Clostridium intestinale DSM 6191</name>
    <dbReference type="NCBI Taxonomy" id="1121320"/>
    <lineage>
        <taxon>Bacteria</taxon>
        <taxon>Bacillati</taxon>
        <taxon>Bacillota</taxon>
        <taxon>Clostridia</taxon>
        <taxon>Eubacteriales</taxon>
        <taxon>Clostridiaceae</taxon>
        <taxon>Clostridium</taxon>
    </lineage>
</organism>
<dbReference type="RefSeq" id="WP_073022230.1">
    <property type="nucleotide sequence ID" value="NZ_FQXU01000014.1"/>
</dbReference>
<evidence type="ECO:0000313" key="2">
    <source>
        <dbReference type="Proteomes" id="UP000184241"/>
    </source>
</evidence>
<dbReference type="GO" id="GO:0016301">
    <property type="term" value="F:kinase activity"/>
    <property type="evidence" value="ECO:0007669"/>
    <property type="project" value="UniProtKB-KW"/>
</dbReference>
<protein>
    <submittedName>
        <fullName evidence="1">Shikimate kinase</fullName>
    </submittedName>
</protein>
<evidence type="ECO:0000313" key="1">
    <source>
        <dbReference type="EMBL" id="SHI47383.1"/>
    </source>
</evidence>
<dbReference type="Pfam" id="PF13238">
    <property type="entry name" value="AAA_18"/>
    <property type="match status" value="1"/>
</dbReference>
<name>A0A1M6BFX4_9CLOT</name>
<keyword evidence="1" id="KW-0808">Transferase</keyword>
<dbReference type="Gene3D" id="3.40.50.300">
    <property type="entry name" value="P-loop containing nucleotide triphosphate hydrolases"/>
    <property type="match status" value="1"/>
</dbReference>
<proteinExistence type="predicted"/>
<accession>A0A1M6BFX4</accession>
<dbReference type="Proteomes" id="UP000184241">
    <property type="component" value="Unassembled WGS sequence"/>
</dbReference>
<reference evidence="1 2" key="1">
    <citation type="submission" date="2016-11" db="EMBL/GenBank/DDBJ databases">
        <authorList>
            <person name="Jaros S."/>
            <person name="Januszkiewicz K."/>
            <person name="Wedrychowicz H."/>
        </authorList>
    </citation>
    <scope>NUCLEOTIDE SEQUENCE [LARGE SCALE GENOMIC DNA]</scope>
    <source>
        <strain evidence="1 2">DSM 6191</strain>
    </source>
</reference>
<dbReference type="InterPro" id="IPR027417">
    <property type="entry name" value="P-loop_NTPase"/>
</dbReference>
<dbReference type="EMBL" id="FQXU01000014">
    <property type="protein sequence ID" value="SHI47383.1"/>
    <property type="molecule type" value="Genomic_DNA"/>
</dbReference>
<keyword evidence="1" id="KW-0418">Kinase</keyword>